<proteinExistence type="predicted"/>
<dbReference type="STRING" id="537011.PREVCOP_06343"/>
<comment type="caution">
    <text evidence="1">The sequence shown here is derived from an EMBL/GenBank/DDBJ whole genome shotgun (WGS) entry which is preliminary data.</text>
</comment>
<evidence type="ECO:0000313" key="1">
    <source>
        <dbReference type="EMBL" id="EFB34175.1"/>
    </source>
</evidence>
<gene>
    <name evidence="1" type="ORF">PREVCOP_06343</name>
</gene>
<dbReference type="EMBL" id="ACBX02000044">
    <property type="protein sequence ID" value="EFB34175.1"/>
    <property type="molecule type" value="Genomic_DNA"/>
</dbReference>
<accession>D1PGH8</accession>
<name>D1PGH8_9BACT</name>
<sequence>MAPCLEGTIARSNGVSAGADMIGIAGMEGQGLECLERNALGKRAELVVYRVDVIIAVDVNILGVAALREGRETVDVAHDGDDCDAAYSTIQIELRK</sequence>
<dbReference type="HOGENOM" id="CLU_2357365_0_0_10"/>
<evidence type="ECO:0000313" key="2">
    <source>
        <dbReference type="Proteomes" id="UP000004477"/>
    </source>
</evidence>
<keyword evidence="2" id="KW-1185">Reference proteome</keyword>
<reference evidence="1" key="1">
    <citation type="submission" date="2009-11" db="EMBL/GenBank/DDBJ databases">
        <authorList>
            <person name="Weinstock G."/>
            <person name="Sodergren E."/>
            <person name="Clifton S."/>
            <person name="Fulton L."/>
            <person name="Fulton B."/>
            <person name="Courtney L."/>
            <person name="Fronick C."/>
            <person name="Harrison M."/>
            <person name="Strong C."/>
            <person name="Farmer C."/>
            <person name="Delahaunty K."/>
            <person name="Markovic C."/>
            <person name="Hall O."/>
            <person name="Minx P."/>
            <person name="Tomlinson C."/>
            <person name="Mitreva M."/>
            <person name="Nelson J."/>
            <person name="Hou S."/>
            <person name="Wollam A."/>
            <person name="Pepin K.H."/>
            <person name="Johnson M."/>
            <person name="Bhonagiri V."/>
            <person name="Nash W.E."/>
            <person name="Warren W."/>
            <person name="Chinwalla A."/>
            <person name="Mardis E.R."/>
            <person name="Wilson R.K."/>
        </authorList>
    </citation>
    <scope>NUCLEOTIDE SEQUENCE [LARGE SCALE GENOMIC DNA]</scope>
    <source>
        <strain evidence="1">DSM 18205</strain>
    </source>
</reference>
<organism evidence="1 2">
    <name type="scientific">Segatella copri DSM 18205</name>
    <dbReference type="NCBI Taxonomy" id="537011"/>
    <lineage>
        <taxon>Bacteria</taxon>
        <taxon>Pseudomonadati</taxon>
        <taxon>Bacteroidota</taxon>
        <taxon>Bacteroidia</taxon>
        <taxon>Bacteroidales</taxon>
        <taxon>Prevotellaceae</taxon>
        <taxon>Segatella</taxon>
    </lineage>
</organism>
<protein>
    <submittedName>
        <fullName evidence="1">Uncharacterized protein</fullName>
    </submittedName>
</protein>
<dbReference type="PaxDb" id="537011-PREVCOP_06343"/>
<dbReference type="Proteomes" id="UP000004477">
    <property type="component" value="Unassembled WGS sequence"/>
</dbReference>
<dbReference type="AlphaFoldDB" id="D1PGH8"/>